<dbReference type="HOGENOM" id="CLU_561531_0_0_1"/>
<evidence type="ECO:0000313" key="3">
    <source>
        <dbReference type="EMBL" id="KIN97495.1"/>
    </source>
</evidence>
<dbReference type="AlphaFoldDB" id="A0A0C3NPJ5"/>
<gene>
    <name evidence="3" type="ORF">M404DRAFT_10738</name>
</gene>
<proteinExistence type="predicted"/>
<dbReference type="OrthoDB" id="2637014at2759"/>
<feature type="chain" id="PRO_5002167577" evidence="2">
    <location>
        <begin position="18"/>
        <end position="486"/>
    </location>
</feature>
<dbReference type="EMBL" id="KN832028">
    <property type="protein sequence ID" value="KIN97495.1"/>
    <property type="molecule type" value="Genomic_DNA"/>
</dbReference>
<keyword evidence="4" id="KW-1185">Reference proteome</keyword>
<feature type="compositionally biased region" description="Basic and acidic residues" evidence="1">
    <location>
        <begin position="398"/>
        <end position="417"/>
    </location>
</feature>
<dbReference type="Proteomes" id="UP000054217">
    <property type="component" value="Unassembled WGS sequence"/>
</dbReference>
<name>A0A0C3NPJ5_PISTI</name>
<reference evidence="4" key="2">
    <citation type="submission" date="2015-01" db="EMBL/GenBank/DDBJ databases">
        <title>Evolutionary Origins and Diversification of the Mycorrhizal Mutualists.</title>
        <authorList>
            <consortium name="DOE Joint Genome Institute"/>
            <consortium name="Mycorrhizal Genomics Consortium"/>
            <person name="Kohler A."/>
            <person name="Kuo A."/>
            <person name="Nagy L.G."/>
            <person name="Floudas D."/>
            <person name="Copeland A."/>
            <person name="Barry K.W."/>
            <person name="Cichocki N."/>
            <person name="Veneault-Fourrey C."/>
            <person name="LaButti K."/>
            <person name="Lindquist E.A."/>
            <person name="Lipzen A."/>
            <person name="Lundell T."/>
            <person name="Morin E."/>
            <person name="Murat C."/>
            <person name="Riley R."/>
            <person name="Ohm R."/>
            <person name="Sun H."/>
            <person name="Tunlid A."/>
            <person name="Henrissat B."/>
            <person name="Grigoriev I.V."/>
            <person name="Hibbett D.S."/>
            <person name="Martin F."/>
        </authorList>
    </citation>
    <scope>NUCLEOTIDE SEQUENCE [LARGE SCALE GENOMIC DNA]</scope>
    <source>
        <strain evidence="4">Marx 270</strain>
    </source>
</reference>
<feature type="region of interest" description="Disordered" evidence="1">
    <location>
        <begin position="393"/>
        <end position="439"/>
    </location>
</feature>
<dbReference type="InParanoid" id="A0A0C3NPJ5"/>
<evidence type="ECO:0000256" key="1">
    <source>
        <dbReference type="SAM" id="MobiDB-lite"/>
    </source>
</evidence>
<reference evidence="3 4" key="1">
    <citation type="submission" date="2014-04" db="EMBL/GenBank/DDBJ databases">
        <authorList>
            <consortium name="DOE Joint Genome Institute"/>
            <person name="Kuo A."/>
            <person name="Kohler A."/>
            <person name="Costa M.D."/>
            <person name="Nagy L.G."/>
            <person name="Floudas D."/>
            <person name="Copeland A."/>
            <person name="Barry K.W."/>
            <person name="Cichocki N."/>
            <person name="Veneault-Fourrey C."/>
            <person name="LaButti K."/>
            <person name="Lindquist E.A."/>
            <person name="Lipzen A."/>
            <person name="Lundell T."/>
            <person name="Morin E."/>
            <person name="Murat C."/>
            <person name="Sun H."/>
            <person name="Tunlid A."/>
            <person name="Henrissat B."/>
            <person name="Grigoriev I.V."/>
            <person name="Hibbett D.S."/>
            <person name="Martin F."/>
            <person name="Nordberg H.P."/>
            <person name="Cantor M.N."/>
            <person name="Hua S.X."/>
        </authorList>
    </citation>
    <scope>NUCLEOTIDE SEQUENCE [LARGE SCALE GENOMIC DNA]</scope>
    <source>
        <strain evidence="3 4">Marx 270</strain>
    </source>
</reference>
<keyword evidence="2" id="KW-0732">Signal</keyword>
<feature type="signal peptide" evidence="2">
    <location>
        <begin position="1"/>
        <end position="17"/>
    </location>
</feature>
<evidence type="ECO:0000256" key="2">
    <source>
        <dbReference type="SAM" id="SignalP"/>
    </source>
</evidence>
<evidence type="ECO:0000313" key="4">
    <source>
        <dbReference type="Proteomes" id="UP000054217"/>
    </source>
</evidence>
<accession>A0A0C3NPJ5</accession>
<organism evidence="3 4">
    <name type="scientific">Pisolithus tinctorius Marx 270</name>
    <dbReference type="NCBI Taxonomy" id="870435"/>
    <lineage>
        <taxon>Eukaryota</taxon>
        <taxon>Fungi</taxon>
        <taxon>Dikarya</taxon>
        <taxon>Basidiomycota</taxon>
        <taxon>Agaricomycotina</taxon>
        <taxon>Agaricomycetes</taxon>
        <taxon>Agaricomycetidae</taxon>
        <taxon>Boletales</taxon>
        <taxon>Sclerodermatineae</taxon>
        <taxon>Pisolithaceae</taxon>
        <taxon>Pisolithus</taxon>
    </lineage>
</organism>
<protein>
    <submittedName>
        <fullName evidence="3">Uncharacterized protein</fullName>
    </submittedName>
</protein>
<sequence>MPLGCLLLVVGFGCALAHLTQTLLLNLEMGAVLQLGWWGWLAEGWRYTYQEMGAVLYMAGGWRYAPNLVEVHYGWLEIAFHIPTYLDQTLALSSSQEMGAVLWDVASLPLGSDGITENGIVKVDIRWDIKETLDGHRMDLLARSQSGFLSRTPLSLLDTPDISTQIGISRQQNQFNVLNKSQSFSHNTFFSHASQHQQNPVFMRAHMIHGTVYEAKINDLQNELTKVTTERDTIKAAFHTLASVLKLPDDMDPLTFSLTDIDSQMTVSKDKGNLREKYPKIHFWSRSDYEAFALSPEAQGIDHRKAPWLELENGNPVTAKTLKAIHASTRSIWAKLTQCQIAPLTWTRISSSAKALVSKYMLKEHPLLGLDKDRFKLEMLCINDYSGWHKNHLTPSSEVKDMSSRKSKPKEESKEEPNDMISPLATKGHKHKSDPAHSMNTHMKWSKGAFLHPICVVWADHDTPRNQYCYRTASGGDPDRCVNSDS</sequence>